<dbReference type="SUPFAM" id="SSF50978">
    <property type="entry name" value="WD40 repeat-like"/>
    <property type="match status" value="1"/>
</dbReference>
<dbReference type="EMBL" id="CADCXV010000695">
    <property type="protein sequence ID" value="CAB0032984.1"/>
    <property type="molecule type" value="Genomic_DNA"/>
</dbReference>
<comment type="subcellular location">
    <subcellularLocation>
        <location evidence="1">Cell projection</location>
        <location evidence="1">Cilium</location>
        <location evidence="1">Flagellum</location>
    </subcellularLocation>
    <subcellularLocation>
        <location evidence="2">Cytoplasm</location>
    </subcellularLocation>
</comment>
<evidence type="ECO:0000313" key="12">
    <source>
        <dbReference type="EMBL" id="CAB0032984.1"/>
    </source>
</evidence>
<dbReference type="GO" id="GO:0005930">
    <property type="term" value="C:axoneme"/>
    <property type="evidence" value="ECO:0007669"/>
    <property type="project" value="UniProtKB-ARBA"/>
</dbReference>
<dbReference type="Pfam" id="PF00400">
    <property type="entry name" value="WD40"/>
    <property type="match status" value="6"/>
</dbReference>
<dbReference type="InterPro" id="IPR036322">
    <property type="entry name" value="WD40_repeat_dom_sf"/>
</dbReference>
<evidence type="ECO:0000256" key="2">
    <source>
        <dbReference type="ARBA" id="ARBA00004496"/>
    </source>
</evidence>
<dbReference type="Gene3D" id="2.130.10.10">
    <property type="entry name" value="YVTN repeat-like/Quinoprotein amine dehydrogenase"/>
    <property type="match status" value="3"/>
</dbReference>
<evidence type="ECO:0000256" key="7">
    <source>
        <dbReference type="ARBA" id="ARBA00029456"/>
    </source>
</evidence>
<dbReference type="PANTHER" id="PTHR13720">
    <property type="entry name" value="WD-40 REPEAT PROTEIN"/>
    <property type="match status" value="1"/>
</dbReference>
<keyword evidence="4 11" id="KW-0853">WD repeat</keyword>
<protein>
    <recommendedName>
        <fullName evidence="8">Cilia- and flagella-associated protein 52</fullName>
    </recommendedName>
</protein>
<keyword evidence="5" id="KW-0677">Repeat</keyword>
<evidence type="ECO:0000256" key="1">
    <source>
        <dbReference type="ARBA" id="ARBA00004230"/>
    </source>
</evidence>
<dbReference type="PANTHER" id="PTHR13720:SF14">
    <property type="entry name" value="CILIA- AND FLAGELLA-ASSOCIATED PROTEIN 52"/>
    <property type="match status" value="1"/>
</dbReference>
<proteinExistence type="inferred from homology"/>
<dbReference type="SUPFAM" id="SSF50998">
    <property type="entry name" value="Quinoprotein alcohol dehydrogenase-like"/>
    <property type="match status" value="1"/>
</dbReference>
<evidence type="ECO:0000256" key="6">
    <source>
        <dbReference type="ARBA" id="ARBA00022846"/>
    </source>
</evidence>
<dbReference type="PROSITE" id="PS50294">
    <property type="entry name" value="WD_REPEATS_REGION"/>
    <property type="match status" value="2"/>
</dbReference>
<reference evidence="12 13" key="1">
    <citation type="submission" date="2020-02" db="EMBL/GenBank/DDBJ databases">
        <authorList>
            <person name="Ferguson B K."/>
        </authorList>
    </citation>
    <scope>NUCLEOTIDE SEQUENCE [LARGE SCALE GENOMIC DNA]</scope>
</reference>
<keyword evidence="6" id="KW-0282">Flagellum</keyword>
<evidence type="ECO:0000256" key="8">
    <source>
        <dbReference type="ARBA" id="ARBA00029552"/>
    </source>
</evidence>
<dbReference type="InterPro" id="IPR011047">
    <property type="entry name" value="Quinoprotein_ADH-like_sf"/>
</dbReference>
<feature type="repeat" description="WD" evidence="11">
    <location>
        <begin position="554"/>
        <end position="595"/>
    </location>
</feature>
<dbReference type="PROSITE" id="PS50082">
    <property type="entry name" value="WD_REPEATS_2"/>
    <property type="match status" value="3"/>
</dbReference>
<feature type="repeat" description="WD" evidence="11">
    <location>
        <begin position="349"/>
        <end position="390"/>
    </location>
</feature>
<dbReference type="SMART" id="SM00320">
    <property type="entry name" value="WD40"/>
    <property type="match status" value="8"/>
</dbReference>
<keyword evidence="6" id="KW-0966">Cell projection</keyword>
<feature type="repeat" description="WD" evidence="11">
    <location>
        <begin position="596"/>
        <end position="628"/>
    </location>
</feature>
<dbReference type="Proteomes" id="UP000479190">
    <property type="component" value="Unassembled WGS sequence"/>
</dbReference>
<gene>
    <name evidence="12" type="ORF">TBRA_LOCUS4907</name>
</gene>
<accession>A0A6H5IBE4</accession>
<keyword evidence="3" id="KW-0963">Cytoplasm</keyword>
<evidence type="ECO:0000256" key="9">
    <source>
        <dbReference type="ARBA" id="ARBA00046056"/>
    </source>
</evidence>
<dbReference type="InterPro" id="IPR015943">
    <property type="entry name" value="WD40/YVTN_repeat-like_dom_sf"/>
</dbReference>
<keyword evidence="6" id="KW-0969">Cilium</keyword>
<evidence type="ECO:0000256" key="10">
    <source>
        <dbReference type="ARBA" id="ARBA00047117"/>
    </source>
</evidence>
<evidence type="ECO:0000256" key="4">
    <source>
        <dbReference type="ARBA" id="ARBA00022574"/>
    </source>
</evidence>
<evidence type="ECO:0000256" key="5">
    <source>
        <dbReference type="ARBA" id="ARBA00022737"/>
    </source>
</evidence>
<evidence type="ECO:0000256" key="11">
    <source>
        <dbReference type="PROSITE-ProRule" id="PRU00221"/>
    </source>
</evidence>
<comment type="function">
    <text evidence="9">Microtubule inner protein (MIP) part of the dynein-decorated doublet microtubules (DMTs) in cilia axoneme. Important for proper ciliary and flagellar beating. May act in cooperation with CFAP45 and axonemal dynein subunit DNAH11. May play a role in cell growth and/or survival.</text>
</comment>
<keyword evidence="13" id="KW-1185">Reference proteome</keyword>
<dbReference type="FunFam" id="2.130.10.10:FF:000207">
    <property type="entry name" value="Cilia- and flagella-associated protein 52"/>
    <property type="match status" value="1"/>
</dbReference>
<dbReference type="GO" id="GO:0031514">
    <property type="term" value="C:motile cilium"/>
    <property type="evidence" value="ECO:0007669"/>
    <property type="project" value="UniProtKB-SubCell"/>
</dbReference>
<dbReference type="InterPro" id="IPR001680">
    <property type="entry name" value="WD40_rpt"/>
</dbReference>
<dbReference type="AlphaFoldDB" id="A0A6H5IBE4"/>
<dbReference type="OrthoDB" id="6252103at2759"/>
<name>A0A6H5IBE4_9HYME</name>
<evidence type="ECO:0000313" key="13">
    <source>
        <dbReference type="Proteomes" id="UP000479190"/>
    </source>
</evidence>
<evidence type="ECO:0000256" key="3">
    <source>
        <dbReference type="ARBA" id="ARBA00022490"/>
    </source>
</evidence>
<comment type="subunit">
    <text evidence="10">Microtubule inner protein component of sperm flagellar doublet microtubules. Interacts with BRCA2. Interacts with the CCT chaperonin complex. Interacts with HSP70. Interacts with AK8. Interacts with CFAP45. Interacts with DNAI1. Interacts with IQDC.</text>
</comment>
<comment type="similarity">
    <text evidence="7">Belongs to the CFAP52 family.</text>
</comment>
<dbReference type="CDD" id="cd00200">
    <property type="entry name" value="WD40"/>
    <property type="match status" value="1"/>
</dbReference>
<dbReference type="InterPro" id="IPR050630">
    <property type="entry name" value="WD_repeat_EMAP"/>
</dbReference>
<organism evidence="12 13">
    <name type="scientific">Trichogramma brassicae</name>
    <dbReference type="NCBI Taxonomy" id="86971"/>
    <lineage>
        <taxon>Eukaryota</taxon>
        <taxon>Metazoa</taxon>
        <taxon>Ecdysozoa</taxon>
        <taxon>Arthropoda</taxon>
        <taxon>Hexapoda</taxon>
        <taxon>Insecta</taxon>
        <taxon>Pterygota</taxon>
        <taxon>Neoptera</taxon>
        <taxon>Endopterygota</taxon>
        <taxon>Hymenoptera</taxon>
        <taxon>Apocrita</taxon>
        <taxon>Proctotrupomorpha</taxon>
        <taxon>Chalcidoidea</taxon>
        <taxon>Trichogrammatidae</taxon>
        <taxon>Trichogramma</taxon>
    </lineage>
</organism>
<sequence length="690" mass="75942">MSIEDLELSGIIAFDGLTKNGLKLHPDQRHLVYPMGNKVSVKNIRSGQQTFLSGHTNLISAMCISPCGRYIASGQINHSGFKAMVILWDYEAKKLRSSYEIHKVRVEDLCFSSQSNYLMSLGGRDDGNPLCGTFASTEIAGNAYTISRANLRDRCFATGGDGTLKVWRIDPDARKVLCTDVKMGKLRRCINCLAVDQRDEEVYCGTTSGDVIRAKLNFHHNVEYAEPVQPPVMIGCYSKLSKCAKNRKNGLGDLYAGGVSNLLLCNDGRLIVGSGNGAVELVEVLPEPGKINKKLKSPSTPQLKTILAESVRSGVTSLLLVKETDIIVGTQLSEIYQIKLKDFDMRLLVTCHTATIYDVVFPHNYSEIFATGSKNDIRLWRLDTRRELLRISVPNFVCTSIFFSYDGRMLISAWNDGIIRAFTPQSGRLIFAILNAHFKAVSAITFCIFIFCKTGANLGNTSGETEARLRPQGAQRIRHQPTHQEGNQVISSSTDGTCIVWDINRCVRKQVLIGNTMYMAACFSPNGVQILTCGTDRKITYWETLDGSMIRELEGSGSAALNTIDVSPDGEYFVTGGNDSVVKLWHYHNGEITHIGMGHAAIVTAARFSPDGKHIITVSGDGAIMIWKCPFPMKKPPEPSTARSLASSRSTCSLRENMIKSSLNLDLGNENVAELTPRSEVAESVKAVRR</sequence>